<dbReference type="GO" id="GO:0004674">
    <property type="term" value="F:protein serine/threonine kinase activity"/>
    <property type="evidence" value="ECO:0007669"/>
    <property type="project" value="UniProtKB-EC"/>
</dbReference>
<dbReference type="SUPFAM" id="SSF56112">
    <property type="entry name" value="Protein kinase-like (PK-like)"/>
    <property type="match status" value="1"/>
</dbReference>
<proteinExistence type="predicted"/>
<dbReference type="CDD" id="cd00180">
    <property type="entry name" value="PKc"/>
    <property type="match status" value="1"/>
</dbReference>
<evidence type="ECO:0000256" key="1">
    <source>
        <dbReference type="ARBA" id="ARBA00012513"/>
    </source>
</evidence>
<dbReference type="InterPro" id="IPR011009">
    <property type="entry name" value="Kinase-like_dom_sf"/>
</dbReference>
<accession>A0A6A5YJZ5</accession>
<keyword evidence="5" id="KW-0067">ATP-binding</keyword>
<keyword evidence="4 8" id="KW-0418">Kinase</keyword>
<reference evidence="8" key="1">
    <citation type="journal article" date="2020" name="Stud. Mycol.">
        <title>101 Dothideomycetes genomes: a test case for predicting lifestyles and emergence of pathogens.</title>
        <authorList>
            <person name="Haridas S."/>
            <person name="Albert R."/>
            <person name="Binder M."/>
            <person name="Bloem J."/>
            <person name="Labutti K."/>
            <person name="Salamov A."/>
            <person name="Andreopoulos B."/>
            <person name="Baker S."/>
            <person name="Barry K."/>
            <person name="Bills G."/>
            <person name="Bluhm B."/>
            <person name="Cannon C."/>
            <person name="Castanera R."/>
            <person name="Culley D."/>
            <person name="Daum C."/>
            <person name="Ezra D."/>
            <person name="Gonzalez J."/>
            <person name="Henrissat B."/>
            <person name="Kuo A."/>
            <person name="Liang C."/>
            <person name="Lipzen A."/>
            <person name="Lutzoni F."/>
            <person name="Magnuson J."/>
            <person name="Mondo S."/>
            <person name="Nolan M."/>
            <person name="Ohm R."/>
            <person name="Pangilinan J."/>
            <person name="Park H.-J."/>
            <person name="Ramirez L."/>
            <person name="Alfaro M."/>
            <person name="Sun H."/>
            <person name="Tritt A."/>
            <person name="Yoshinaga Y."/>
            <person name="Zwiers L.-H."/>
            <person name="Turgeon B."/>
            <person name="Goodwin S."/>
            <person name="Spatafora J."/>
            <person name="Crous P."/>
            <person name="Grigoriev I."/>
        </authorList>
    </citation>
    <scope>NUCLEOTIDE SEQUENCE</scope>
    <source>
        <strain evidence="8">CBS 627.86</strain>
    </source>
</reference>
<evidence type="ECO:0000256" key="6">
    <source>
        <dbReference type="SAM" id="MobiDB-lite"/>
    </source>
</evidence>
<dbReference type="EC" id="2.7.11.1" evidence="1"/>
<protein>
    <recommendedName>
        <fullName evidence="1">non-specific serine/threonine protein kinase</fullName>
        <ecNumber evidence="1">2.7.11.1</ecNumber>
    </recommendedName>
</protein>
<dbReference type="EMBL" id="ML977354">
    <property type="protein sequence ID" value="KAF2107385.1"/>
    <property type="molecule type" value="Genomic_DNA"/>
</dbReference>
<sequence length="599" mass="67257">MQCLVLRLFIMSPRHATFGNHIVVESPKPSAATLHPISGPKPSQLGNHGLAVRKYEETFPVEPRSPSRSLRQNSGHRWTSEWSVSEYYDREPRFFWFYSDRQKPGGTAYIPKSTEDIPSFNDAPLMSFGPLSSPGEASSTVNAYKCKSSLSETDYVAVKEVECVRPEEQEAALKELRLLEGLEHRHIVACVGGYYLEDRFHIVQYPVAKYNLVGFLLARSTYLQFQRGDLVREREHRARIGTYFSCLCNALVYLSTKGVKHRDVKPENILIDKDNSILLTDFDRSRTDLKTVARTEDVTACTVRYSCRQVCQGESRDIKSDVFSLGCVFLEMATVMLGKPVRELYESIGSFPRNGVCEFAYWESVVEGKIDTWITTLVECSRHMRDGRDALASTQAGGEYHEKVLDKDHLNMIKRMMSDDNDERPTLDEVQLAFADLADDCRACQISNSIPAIYSMRLVSLSSSSSAEPSRSTVVRASLSNRLSVEPLETSRVRDLPTIEERHTPTSDDSTPTKDKDAVASMLLQGAGGANRMQRTGSESKQRVVGLAESPSRVFPTTNENNGPSQDVSTSAPLPRNQLVDASRASSRERGVHRTRRWI</sequence>
<dbReference type="PANTHER" id="PTHR43671:SF13">
    <property type="entry name" value="SERINE_THREONINE-PROTEIN KINASE NEK2"/>
    <property type="match status" value="1"/>
</dbReference>
<dbReference type="Gene3D" id="3.30.200.20">
    <property type="entry name" value="Phosphorylase Kinase, domain 1"/>
    <property type="match status" value="1"/>
</dbReference>
<evidence type="ECO:0000313" key="9">
    <source>
        <dbReference type="Proteomes" id="UP000799770"/>
    </source>
</evidence>
<gene>
    <name evidence="8" type="ORF">BDV96DRAFT_298777</name>
</gene>
<dbReference type="GO" id="GO:0005524">
    <property type="term" value="F:ATP binding"/>
    <property type="evidence" value="ECO:0007669"/>
    <property type="project" value="UniProtKB-KW"/>
</dbReference>
<organism evidence="8 9">
    <name type="scientific">Lophiotrema nucula</name>
    <dbReference type="NCBI Taxonomy" id="690887"/>
    <lineage>
        <taxon>Eukaryota</taxon>
        <taxon>Fungi</taxon>
        <taxon>Dikarya</taxon>
        <taxon>Ascomycota</taxon>
        <taxon>Pezizomycotina</taxon>
        <taxon>Dothideomycetes</taxon>
        <taxon>Pleosporomycetidae</taxon>
        <taxon>Pleosporales</taxon>
        <taxon>Lophiotremataceae</taxon>
        <taxon>Lophiotrema</taxon>
    </lineage>
</organism>
<keyword evidence="2" id="KW-0808">Transferase</keyword>
<evidence type="ECO:0000256" key="2">
    <source>
        <dbReference type="ARBA" id="ARBA00022679"/>
    </source>
</evidence>
<dbReference type="PROSITE" id="PS50011">
    <property type="entry name" value="PROTEIN_KINASE_DOM"/>
    <property type="match status" value="1"/>
</dbReference>
<dbReference type="InterPro" id="IPR000719">
    <property type="entry name" value="Prot_kinase_dom"/>
</dbReference>
<evidence type="ECO:0000256" key="3">
    <source>
        <dbReference type="ARBA" id="ARBA00022741"/>
    </source>
</evidence>
<dbReference type="InterPro" id="IPR008271">
    <property type="entry name" value="Ser/Thr_kinase_AS"/>
</dbReference>
<dbReference type="InterPro" id="IPR050660">
    <property type="entry name" value="NEK_Ser/Thr_kinase"/>
</dbReference>
<dbReference type="SMART" id="SM00220">
    <property type="entry name" value="S_TKc"/>
    <property type="match status" value="1"/>
</dbReference>
<dbReference type="PANTHER" id="PTHR43671">
    <property type="entry name" value="SERINE/THREONINE-PROTEIN KINASE NEK"/>
    <property type="match status" value="1"/>
</dbReference>
<evidence type="ECO:0000256" key="5">
    <source>
        <dbReference type="ARBA" id="ARBA00022840"/>
    </source>
</evidence>
<feature type="compositionally biased region" description="Basic and acidic residues" evidence="6">
    <location>
        <begin position="489"/>
        <end position="518"/>
    </location>
</feature>
<keyword evidence="9" id="KW-1185">Reference proteome</keyword>
<dbReference type="Proteomes" id="UP000799770">
    <property type="component" value="Unassembled WGS sequence"/>
</dbReference>
<evidence type="ECO:0000313" key="8">
    <source>
        <dbReference type="EMBL" id="KAF2107385.1"/>
    </source>
</evidence>
<dbReference type="OrthoDB" id="4062651at2759"/>
<dbReference type="AlphaFoldDB" id="A0A6A5YJZ5"/>
<dbReference type="PROSITE" id="PS00108">
    <property type="entry name" value="PROTEIN_KINASE_ST"/>
    <property type="match status" value="1"/>
</dbReference>
<keyword evidence="3" id="KW-0547">Nucleotide-binding</keyword>
<evidence type="ECO:0000256" key="4">
    <source>
        <dbReference type="ARBA" id="ARBA00022777"/>
    </source>
</evidence>
<dbReference type="Pfam" id="PF00069">
    <property type="entry name" value="Pkinase"/>
    <property type="match status" value="1"/>
</dbReference>
<feature type="compositionally biased region" description="Polar residues" evidence="6">
    <location>
        <begin position="555"/>
        <end position="572"/>
    </location>
</feature>
<dbReference type="Gene3D" id="1.10.510.10">
    <property type="entry name" value="Transferase(Phosphotransferase) domain 1"/>
    <property type="match status" value="1"/>
</dbReference>
<name>A0A6A5YJZ5_9PLEO</name>
<evidence type="ECO:0000259" key="7">
    <source>
        <dbReference type="PROSITE" id="PS50011"/>
    </source>
</evidence>
<feature type="domain" description="Protein kinase" evidence="7">
    <location>
        <begin position="126"/>
        <end position="435"/>
    </location>
</feature>
<feature type="region of interest" description="Disordered" evidence="6">
    <location>
        <begin position="486"/>
        <end position="599"/>
    </location>
</feature>